<dbReference type="EMBL" id="JASPKY010000169">
    <property type="protein sequence ID" value="KAK9728564.1"/>
    <property type="molecule type" value="Genomic_DNA"/>
</dbReference>
<dbReference type="AlphaFoldDB" id="A0AAW1L5P5"/>
<organism evidence="3 4">
    <name type="scientific">Popillia japonica</name>
    <name type="common">Japanese beetle</name>
    <dbReference type="NCBI Taxonomy" id="7064"/>
    <lineage>
        <taxon>Eukaryota</taxon>
        <taxon>Metazoa</taxon>
        <taxon>Ecdysozoa</taxon>
        <taxon>Arthropoda</taxon>
        <taxon>Hexapoda</taxon>
        <taxon>Insecta</taxon>
        <taxon>Pterygota</taxon>
        <taxon>Neoptera</taxon>
        <taxon>Endopterygota</taxon>
        <taxon>Coleoptera</taxon>
        <taxon>Polyphaga</taxon>
        <taxon>Scarabaeiformia</taxon>
        <taxon>Scarabaeidae</taxon>
        <taxon>Rutelinae</taxon>
        <taxon>Popillia</taxon>
    </lineage>
</organism>
<feature type="region of interest" description="Disordered" evidence="1">
    <location>
        <begin position="24"/>
        <end position="117"/>
    </location>
</feature>
<name>A0AAW1L5P5_POPJA</name>
<feature type="region of interest" description="Disordered" evidence="1">
    <location>
        <begin position="341"/>
        <end position="371"/>
    </location>
</feature>
<protein>
    <submittedName>
        <fullName evidence="3">Uncharacterized protein</fullName>
    </submittedName>
</protein>
<feature type="compositionally biased region" description="Polar residues" evidence="1">
    <location>
        <begin position="82"/>
        <end position="99"/>
    </location>
</feature>
<gene>
    <name evidence="3" type="ORF">QE152_g17965</name>
</gene>
<proteinExistence type="predicted"/>
<feature type="compositionally biased region" description="Polar residues" evidence="1">
    <location>
        <begin position="341"/>
        <end position="352"/>
    </location>
</feature>
<evidence type="ECO:0000313" key="3">
    <source>
        <dbReference type="EMBL" id="KAK9728564.1"/>
    </source>
</evidence>
<evidence type="ECO:0000256" key="1">
    <source>
        <dbReference type="SAM" id="MobiDB-lite"/>
    </source>
</evidence>
<feature type="compositionally biased region" description="Polar residues" evidence="1">
    <location>
        <begin position="50"/>
        <end position="61"/>
    </location>
</feature>
<sequence>MERRCCVYVLLVLMFLTDLDLSECRRGGGSARRTPTRSPSRRTTTYRSPQRATTPRYNIQTQQAYPNYNQPNYNRQPQAAQKVTTPRYNIQTQQAYPSHNQPNYNQPNYNQPGYNQPGYNRPGYNQPNYNQPHYNQPGYNQPHYNQPGFPNNNYYPSGGVWQQQKNHNVRNSVLAGLGGSALGLYLGYKIGQISNQPNGPNYIGGSGGYPQYSVVHHYHHGDRPIPKDGKVEADVIKKCDNVTFCTPNTTPLCMTNGTVYCIATLDSTIVCNENSTELRCINSTISLPCDANATNCNSTNMNTTSLSIPCVTTIDVFGDFGSNKLSVNKISKRAAEDVVTTTITPSEASQNSSEPTTITSNDTTSSTPSPVSMAQVAATPSNSISNLGISNKYCVTVIAEPVKEPLVEPMPPNLTNQEFLKYLDSHNEVKAEANEKFKDTFSTMLNYVIS</sequence>
<feature type="signal peptide" evidence="2">
    <location>
        <begin position="1"/>
        <end position="24"/>
    </location>
</feature>
<dbReference type="Proteomes" id="UP001458880">
    <property type="component" value="Unassembled WGS sequence"/>
</dbReference>
<evidence type="ECO:0000256" key="2">
    <source>
        <dbReference type="SAM" id="SignalP"/>
    </source>
</evidence>
<keyword evidence="2" id="KW-0732">Signal</keyword>
<accession>A0AAW1L5P5</accession>
<feature type="compositionally biased region" description="Low complexity" evidence="1">
    <location>
        <begin position="62"/>
        <end position="81"/>
    </location>
</feature>
<comment type="caution">
    <text evidence="3">The sequence shown here is derived from an EMBL/GenBank/DDBJ whole genome shotgun (WGS) entry which is preliminary data.</text>
</comment>
<feature type="compositionally biased region" description="Low complexity" evidence="1">
    <location>
        <begin position="353"/>
        <end position="371"/>
    </location>
</feature>
<feature type="compositionally biased region" description="Low complexity" evidence="1">
    <location>
        <begin position="100"/>
        <end position="117"/>
    </location>
</feature>
<evidence type="ECO:0000313" key="4">
    <source>
        <dbReference type="Proteomes" id="UP001458880"/>
    </source>
</evidence>
<reference evidence="3 4" key="1">
    <citation type="journal article" date="2024" name="BMC Genomics">
        <title>De novo assembly and annotation of Popillia japonica's genome with initial clues to its potential as an invasive pest.</title>
        <authorList>
            <person name="Cucini C."/>
            <person name="Boschi S."/>
            <person name="Funari R."/>
            <person name="Cardaioli E."/>
            <person name="Iannotti N."/>
            <person name="Marturano G."/>
            <person name="Paoli F."/>
            <person name="Bruttini M."/>
            <person name="Carapelli A."/>
            <person name="Frati F."/>
            <person name="Nardi F."/>
        </authorList>
    </citation>
    <scope>NUCLEOTIDE SEQUENCE [LARGE SCALE GENOMIC DNA]</scope>
    <source>
        <strain evidence="3">DMR45628</strain>
    </source>
</reference>
<keyword evidence="4" id="KW-1185">Reference proteome</keyword>
<feature type="chain" id="PRO_5043889622" evidence="2">
    <location>
        <begin position="25"/>
        <end position="450"/>
    </location>
</feature>
<feature type="compositionally biased region" description="Low complexity" evidence="1">
    <location>
        <begin position="32"/>
        <end position="49"/>
    </location>
</feature>